<proteinExistence type="predicted"/>
<dbReference type="EMBL" id="UZAN01042988">
    <property type="protein sequence ID" value="VDP77307.1"/>
    <property type="molecule type" value="Genomic_DNA"/>
</dbReference>
<organism evidence="4">
    <name type="scientific">Echinostoma caproni</name>
    <dbReference type="NCBI Taxonomy" id="27848"/>
    <lineage>
        <taxon>Eukaryota</taxon>
        <taxon>Metazoa</taxon>
        <taxon>Spiralia</taxon>
        <taxon>Lophotrochozoa</taxon>
        <taxon>Platyhelminthes</taxon>
        <taxon>Trematoda</taxon>
        <taxon>Digenea</taxon>
        <taxon>Plagiorchiida</taxon>
        <taxon>Echinostomata</taxon>
        <taxon>Echinostomatoidea</taxon>
        <taxon>Echinostomatidae</taxon>
        <taxon>Echinostoma</taxon>
    </lineage>
</organism>
<dbReference type="WBParaSite" id="ECPE_0000607301-mRNA-1">
    <property type="protein sequence ID" value="ECPE_0000607301-mRNA-1"/>
    <property type="gene ID" value="ECPE_0000607301"/>
</dbReference>
<name>A0A183AGH5_9TREM</name>
<evidence type="ECO:0000256" key="1">
    <source>
        <dbReference type="SAM" id="SignalP"/>
    </source>
</evidence>
<evidence type="ECO:0000313" key="2">
    <source>
        <dbReference type="EMBL" id="VDP77307.1"/>
    </source>
</evidence>
<reference evidence="2 3" key="2">
    <citation type="submission" date="2018-11" db="EMBL/GenBank/DDBJ databases">
        <authorList>
            <consortium name="Pathogen Informatics"/>
        </authorList>
    </citation>
    <scope>NUCLEOTIDE SEQUENCE [LARGE SCALE GENOMIC DNA]</scope>
    <source>
        <strain evidence="2 3">Egypt</strain>
    </source>
</reference>
<reference evidence="4" key="1">
    <citation type="submission" date="2016-06" db="UniProtKB">
        <authorList>
            <consortium name="WormBaseParasite"/>
        </authorList>
    </citation>
    <scope>IDENTIFICATION</scope>
</reference>
<dbReference type="AlphaFoldDB" id="A0A183AGH5"/>
<accession>A0A183AGH5</accession>
<sequence length="88" mass="10061">MFSRHRTLLTLFSLVLMTLASRSIMTAVNAFEADDLSLGEELPQGVIVGDDYLAREYPISALSKRNFVRIGKRHFGPMFKRNFIRIGR</sequence>
<keyword evidence="1" id="KW-0732">Signal</keyword>
<gene>
    <name evidence="2" type="ORF">ECPE_LOCUS6062</name>
</gene>
<feature type="chain" id="PRO_5043138030" evidence="1">
    <location>
        <begin position="21"/>
        <end position="88"/>
    </location>
</feature>
<keyword evidence="3" id="KW-1185">Reference proteome</keyword>
<feature type="signal peptide" evidence="1">
    <location>
        <begin position="1"/>
        <end position="20"/>
    </location>
</feature>
<evidence type="ECO:0000313" key="3">
    <source>
        <dbReference type="Proteomes" id="UP000272942"/>
    </source>
</evidence>
<protein>
    <submittedName>
        <fullName evidence="2 4">Uncharacterized protein</fullName>
    </submittedName>
</protein>
<dbReference type="Proteomes" id="UP000272942">
    <property type="component" value="Unassembled WGS sequence"/>
</dbReference>
<evidence type="ECO:0000313" key="4">
    <source>
        <dbReference type="WBParaSite" id="ECPE_0000607301-mRNA-1"/>
    </source>
</evidence>